<dbReference type="Proteomes" id="UP001138802">
    <property type="component" value="Unassembled WGS sequence"/>
</dbReference>
<dbReference type="Pfam" id="PF00132">
    <property type="entry name" value="Hexapep"/>
    <property type="match status" value="1"/>
</dbReference>
<dbReference type="InterPro" id="IPR001451">
    <property type="entry name" value="Hexapep"/>
</dbReference>
<dbReference type="EC" id="2.3.1.30" evidence="5"/>
<dbReference type="GO" id="GO:0009001">
    <property type="term" value="F:serine O-acetyltransferase activity"/>
    <property type="evidence" value="ECO:0007669"/>
    <property type="project" value="UniProtKB-EC"/>
</dbReference>
<evidence type="ECO:0000256" key="3">
    <source>
        <dbReference type="ARBA" id="ARBA00022737"/>
    </source>
</evidence>
<keyword evidence="2 5" id="KW-0808">Transferase</keyword>
<dbReference type="GO" id="GO:0006535">
    <property type="term" value="P:cysteine biosynthetic process from serine"/>
    <property type="evidence" value="ECO:0007669"/>
    <property type="project" value="InterPro"/>
</dbReference>
<reference evidence="6 7" key="1">
    <citation type="journal article" date="2020" name="Microorganisms">
        <title>Osmotic Adaptation and Compatible Solute Biosynthesis of Phototrophic Bacteria as Revealed from Genome Analyses.</title>
        <authorList>
            <person name="Imhoff J.F."/>
            <person name="Rahn T."/>
            <person name="Kunzel S."/>
            <person name="Keller A."/>
            <person name="Neulinger S.C."/>
        </authorList>
    </citation>
    <scope>NUCLEOTIDE SEQUENCE [LARGE SCALE GENOMIC DNA]</scope>
    <source>
        <strain evidence="6 7">DSM 21303</strain>
    </source>
</reference>
<comment type="caution">
    <text evidence="6">The sequence shown here is derived from an EMBL/GenBank/DDBJ whole genome shotgun (WGS) entry which is preliminary data.</text>
</comment>
<dbReference type="PROSITE" id="PS00101">
    <property type="entry name" value="HEXAPEP_TRANSFERASES"/>
    <property type="match status" value="1"/>
</dbReference>
<comment type="similarity">
    <text evidence="1 5">Belongs to the transferase hexapeptide repeat family.</text>
</comment>
<dbReference type="PIRSF" id="PIRSF000441">
    <property type="entry name" value="CysE"/>
    <property type="match status" value="1"/>
</dbReference>
<dbReference type="EMBL" id="NRSD01000002">
    <property type="protein sequence ID" value="MBK1643689.1"/>
    <property type="molecule type" value="Genomic_DNA"/>
</dbReference>
<dbReference type="InterPro" id="IPR045304">
    <property type="entry name" value="LbH_SAT"/>
</dbReference>
<dbReference type="GO" id="GO:0005737">
    <property type="term" value="C:cytoplasm"/>
    <property type="evidence" value="ECO:0007669"/>
    <property type="project" value="InterPro"/>
</dbReference>
<dbReference type="PANTHER" id="PTHR42811">
    <property type="entry name" value="SERINE ACETYLTRANSFERASE"/>
    <property type="match status" value="1"/>
</dbReference>
<evidence type="ECO:0000256" key="1">
    <source>
        <dbReference type="ARBA" id="ARBA00007274"/>
    </source>
</evidence>
<evidence type="ECO:0000256" key="5">
    <source>
        <dbReference type="PIRNR" id="PIRNR000441"/>
    </source>
</evidence>
<dbReference type="InterPro" id="IPR011004">
    <property type="entry name" value="Trimer_LpxA-like_sf"/>
</dbReference>
<accession>A0A9X0WG55</accession>
<comment type="catalytic activity">
    <reaction evidence="5">
        <text>L-serine + acetyl-CoA = O-acetyl-L-serine + CoA</text>
        <dbReference type="Rhea" id="RHEA:24560"/>
        <dbReference type="ChEBI" id="CHEBI:33384"/>
        <dbReference type="ChEBI" id="CHEBI:57287"/>
        <dbReference type="ChEBI" id="CHEBI:57288"/>
        <dbReference type="ChEBI" id="CHEBI:58340"/>
        <dbReference type="EC" id="2.3.1.30"/>
    </reaction>
</comment>
<dbReference type="CDD" id="cd03354">
    <property type="entry name" value="LbH_SAT"/>
    <property type="match status" value="1"/>
</dbReference>
<dbReference type="AlphaFoldDB" id="A0A9X0WG55"/>
<evidence type="ECO:0000313" key="7">
    <source>
        <dbReference type="Proteomes" id="UP001138802"/>
    </source>
</evidence>
<protein>
    <recommendedName>
        <fullName evidence="5">Serine acetyltransferase</fullName>
        <ecNumber evidence="5">2.3.1.30</ecNumber>
    </recommendedName>
</protein>
<gene>
    <name evidence="6" type="ORF">CKO25_03235</name>
</gene>
<keyword evidence="7" id="KW-1185">Reference proteome</keyword>
<dbReference type="RefSeq" id="WP_200386494.1">
    <property type="nucleotide sequence ID" value="NZ_NRSD01000002.1"/>
</dbReference>
<dbReference type="InterPro" id="IPR005881">
    <property type="entry name" value="Ser_O-AcTrfase"/>
</dbReference>
<dbReference type="Gene3D" id="2.160.10.10">
    <property type="entry name" value="Hexapeptide repeat proteins"/>
    <property type="match status" value="1"/>
</dbReference>
<dbReference type="SUPFAM" id="SSF51161">
    <property type="entry name" value="Trimeric LpxA-like enzymes"/>
    <property type="match status" value="1"/>
</dbReference>
<keyword evidence="3" id="KW-0677">Repeat</keyword>
<sequence length="175" mass="19464">MFNQIREDWQTYERDLARQGFWVMLVYRFGRWRYRIQNPVLRWPFSLLYKILKLLSQIMTGIDLPCEARVGRRFLIEHFGGIIISGDAVFGDDCVVRNGVTVGLRHRGVRGAPIIGDRVDIGAGAKVLGPIRIGNDVAIGANAVVIRDIPDGHLAVGVPARILPRRSPPVAPAAS</sequence>
<evidence type="ECO:0000256" key="4">
    <source>
        <dbReference type="ARBA" id="ARBA00023315"/>
    </source>
</evidence>
<keyword evidence="4 5" id="KW-0012">Acyltransferase</keyword>
<evidence type="ECO:0000313" key="6">
    <source>
        <dbReference type="EMBL" id="MBK1643689.1"/>
    </source>
</evidence>
<name>A0A9X0WG55_9GAMM</name>
<evidence type="ECO:0000256" key="2">
    <source>
        <dbReference type="ARBA" id="ARBA00022679"/>
    </source>
</evidence>
<organism evidence="6 7">
    <name type="scientific">Thiocapsa imhoffii</name>
    <dbReference type="NCBI Taxonomy" id="382777"/>
    <lineage>
        <taxon>Bacteria</taxon>
        <taxon>Pseudomonadati</taxon>
        <taxon>Pseudomonadota</taxon>
        <taxon>Gammaproteobacteria</taxon>
        <taxon>Chromatiales</taxon>
        <taxon>Chromatiaceae</taxon>
        <taxon>Thiocapsa</taxon>
    </lineage>
</organism>
<proteinExistence type="inferred from homology"/>
<dbReference type="InterPro" id="IPR018357">
    <property type="entry name" value="Hexapep_transf_CS"/>
</dbReference>